<dbReference type="EMBL" id="BAABRL010000012">
    <property type="protein sequence ID" value="GAA5497200.1"/>
    <property type="molecule type" value="Genomic_DNA"/>
</dbReference>
<dbReference type="SUPFAM" id="SSF101967">
    <property type="entry name" value="Adhesin YadA, collagen-binding domain"/>
    <property type="match status" value="1"/>
</dbReference>
<sequence>MKLNKRSVLTAGAILLIPVAAYAVVTYADNLDVGSQQNAQLNNDAASVGRGNQASYDSLSVGRYNKAHGNGMSMGHTNIAHTQSMAIGEQNSVNYQAAGYPRNSLAVGNGNTIYGEESFAAGLINDITADQSTTLGSYLVSTADNATIVGTYNADKAGVLFVVGNGDSTTRQNALEVHDNGDVIVSKPQGDISMGIFGQ</sequence>
<feature type="signal peptide" evidence="1">
    <location>
        <begin position="1"/>
        <end position="23"/>
    </location>
</feature>
<reference evidence="2 3" key="1">
    <citation type="submission" date="2024-02" db="EMBL/GenBank/DDBJ databases">
        <title>Rubritalea halochordaticola NBRC 107102.</title>
        <authorList>
            <person name="Ichikawa N."/>
            <person name="Katano-Makiyama Y."/>
            <person name="Hidaka K."/>
        </authorList>
    </citation>
    <scope>NUCLEOTIDE SEQUENCE [LARGE SCALE GENOMIC DNA]</scope>
    <source>
        <strain evidence="2 3">NBRC 107102</strain>
    </source>
</reference>
<evidence type="ECO:0008006" key="4">
    <source>
        <dbReference type="Google" id="ProtNLM"/>
    </source>
</evidence>
<evidence type="ECO:0000313" key="3">
    <source>
        <dbReference type="Proteomes" id="UP001424741"/>
    </source>
</evidence>
<dbReference type="InterPro" id="IPR011049">
    <property type="entry name" value="Serralysin-like_metalloprot_C"/>
</dbReference>
<comment type="caution">
    <text evidence="2">The sequence shown here is derived from an EMBL/GenBank/DDBJ whole genome shotgun (WGS) entry which is preliminary data.</text>
</comment>
<dbReference type="Proteomes" id="UP001424741">
    <property type="component" value="Unassembled WGS sequence"/>
</dbReference>
<dbReference type="Gene3D" id="2.150.10.10">
    <property type="entry name" value="Serralysin-like metalloprotease, C-terminal"/>
    <property type="match status" value="1"/>
</dbReference>
<accession>A0ABP9V586</accession>
<proteinExistence type="predicted"/>
<name>A0ABP9V586_9BACT</name>
<feature type="chain" id="PRO_5045909860" description="Curlin" evidence="1">
    <location>
        <begin position="24"/>
        <end position="199"/>
    </location>
</feature>
<dbReference type="RefSeq" id="WP_346189739.1">
    <property type="nucleotide sequence ID" value="NZ_BAABRL010000012.1"/>
</dbReference>
<keyword evidence="3" id="KW-1185">Reference proteome</keyword>
<evidence type="ECO:0000313" key="2">
    <source>
        <dbReference type="EMBL" id="GAA5497200.1"/>
    </source>
</evidence>
<gene>
    <name evidence="2" type="ORF">Rhal01_03393</name>
</gene>
<organism evidence="2 3">
    <name type="scientific">Rubritalea halochordaticola</name>
    <dbReference type="NCBI Taxonomy" id="714537"/>
    <lineage>
        <taxon>Bacteria</taxon>
        <taxon>Pseudomonadati</taxon>
        <taxon>Verrucomicrobiota</taxon>
        <taxon>Verrucomicrobiia</taxon>
        <taxon>Verrucomicrobiales</taxon>
        <taxon>Rubritaleaceae</taxon>
        <taxon>Rubritalea</taxon>
    </lineage>
</organism>
<keyword evidence="1" id="KW-0732">Signal</keyword>
<evidence type="ECO:0000256" key="1">
    <source>
        <dbReference type="SAM" id="SignalP"/>
    </source>
</evidence>
<protein>
    <recommendedName>
        <fullName evidence="4">Curlin</fullName>
    </recommendedName>
</protein>